<dbReference type="SUPFAM" id="SSF57850">
    <property type="entry name" value="RING/U-box"/>
    <property type="match status" value="1"/>
</dbReference>
<dbReference type="InterPro" id="IPR013083">
    <property type="entry name" value="Znf_RING/FYVE/PHD"/>
</dbReference>
<dbReference type="InterPro" id="IPR017907">
    <property type="entry name" value="Znf_RING_CS"/>
</dbReference>
<reference evidence="7" key="1">
    <citation type="submission" date="2025-08" db="UniProtKB">
        <authorList>
            <consortium name="RefSeq"/>
        </authorList>
    </citation>
    <scope>IDENTIFICATION</scope>
</reference>
<evidence type="ECO:0000259" key="5">
    <source>
        <dbReference type="PROSITE" id="PS50089"/>
    </source>
</evidence>
<feature type="domain" description="RING-type" evidence="5">
    <location>
        <begin position="16"/>
        <end position="60"/>
    </location>
</feature>
<dbReference type="Pfam" id="PF15227">
    <property type="entry name" value="zf-C3HC4_4"/>
    <property type="match status" value="1"/>
</dbReference>
<evidence type="ECO:0000313" key="7">
    <source>
        <dbReference type="RefSeq" id="XP_015266124.1"/>
    </source>
</evidence>
<keyword evidence="2 4" id="KW-0863">Zinc-finger</keyword>
<dbReference type="RefSeq" id="XP_015266124.1">
    <property type="nucleotide sequence ID" value="XM_015410638.1"/>
</dbReference>
<evidence type="ECO:0000256" key="1">
    <source>
        <dbReference type="ARBA" id="ARBA00022723"/>
    </source>
</evidence>
<dbReference type="Gene3D" id="3.30.40.10">
    <property type="entry name" value="Zinc/RING finger domain, C3HC4 (zinc finger)"/>
    <property type="match status" value="1"/>
</dbReference>
<dbReference type="PROSITE" id="PS00518">
    <property type="entry name" value="ZF_RING_1"/>
    <property type="match status" value="1"/>
</dbReference>
<dbReference type="Proteomes" id="UP000694871">
    <property type="component" value="Unplaced"/>
</dbReference>
<dbReference type="PANTHER" id="PTHR24103">
    <property type="entry name" value="E3 UBIQUITIN-PROTEIN LIGASE TRIM"/>
    <property type="match status" value="1"/>
</dbReference>
<sequence>MAAAGPLKELCEEASCSVCLDYFQDPVTIAECGHNFCRACLNRSWGEPGASSEPSCPQCRGRAQPKNLRPNLQLANFVEIIKRFALQEGKEAGANGQLCLKHQEFLRSSRKDDEAPLCMMCGIAEEHKEVSPLEEAAREKRASKKSGHLDAEWLEILLGFSVVDSVQ</sequence>
<dbReference type="InterPro" id="IPR001841">
    <property type="entry name" value="Znf_RING"/>
</dbReference>
<dbReference type="InterPro" id="IPR050143">
    <property type="entry name" value="TRIM/RBCC"/>
</dbReference>
<name>A0ABM1JXD7_GEKJA</name>
<evidence type="ECO:0000313" key="6">
    <source>
        <dbReference type="Proteomes" id="UP000694871"/>
    </source>
</evidence>
<dbReference type="Gene3D" id="3.30.160.60">
    <property type="entry name" value="Classic Zinc Finger"/>
    <property type="match status" value="1"/>
</dbReference>
<accession>A0ABM1JXD7</accession>
<dbReference type="GeneID" id="107109928"/>
<evidence type="ECO:0000256" key="3">
    <source>
        <dbReference type="ARBA" id="ARBA00022833"/>
    </source>
</evidence>
<protein>
    <submittedName>
        <fullName evidence="7">Tripartite motif-containing protein 7-like</fullName>
    </submittedName>
</protein>
<proteinExistence type="predicted"/>
<gene>
    <name evidence="7" type="primary">LOC107109928</name>
</gene>
<dbReference type="SMART" id="SM00184">
    <property type="entry name" value="RING"/>
    <property type="match status" value="1"/>
</dbReference>
<organism evidence="6 7">
    <name type="scientific">Gekko japonicus</name>
    <name type="common">Schlegel's Japanese gecko</name>
    <dbReference type="NCBI Taxonomy" id="146911"/>
    <lineage>
        <taxon>Eukaryota</taxon>
        <taxon>Metazoa</taxon>
        <taxon>Chordata</taxon>
        <taxon>Craniata</taxon>
        <taxon>Vertebrata</taxon>
        <taxon>Euteleostomi</taxon>
        <taxon>Lepidosauria</taxon>
        <taxon>Squamata</taxon>
        <taxon>Bifurcata</taxon>
        <taxon>Gekkota</taxon>
        <taxon>Gekkonidae</taxon>
        <taxon>Gekkoninae</taxon>
        <taxon>Gekko</taxon>
    </lineage>
</organism>
<evidence type="ECO:0000256" key="4">
    <source>
        <dbReference type="PROSITE-ProRule" id="PRU00175"/>
    </source>
</evidence>
<dbReference type="SUPFAM" id="SSF57845">
    <property type="entry name" value="B-box zinc-binding domain"/>
    <property type="match status" value="1"/>
</dbReference>
<keyword evidence="1" id="KW-0479">Metal-binding</keyword>
<dbReference type="PROSITE" id="PS50089">
    <property type="entry name" value="ZF_RING_2"/>
    <property type="match status" value="1"/>
</dbReference>
<keyword evidence="6" id="KW-1185">Reference proteome</keyword>
<keyword evidence="3" id="KW-0862">Zinc</keyword>
<evidence type="ECO:0000256" key="2">
    <source>
        <dbReference type="ARBA" id="ARBA00022771"/>
    </source>
</evidence>